<dbReference type="PANTHER" id="PTHR30040">
    <property type="entry name" value="THIAMINE BIOSYNTHESIS LIPOPROTEIN APBE"/>
    <property type="match status" value="1"/>
</dbReference>
<gene>
    <name evidence="13" type="ORF">J8F10_00695</name>
</gene>
<evidence type="ECO:0000256" key="5">
    <source>
        <dbReference type="ARBA" id="ARBA00022679"/>
    </source>
</evidence>
<dbReference type="GO" id="GO:0016740">
    <property type="term" value="F:transferase activity"/>
    <property type="evidence" value="ECO:0007669"/>
    <property type="project" value="UniProtKB-KW"/>
</dbReference>
<dbReference type="EMBL" id="JAGKQQ010000001">
    <property type="protein sequence ID" value="MBP3953817.1"/>
    <property type="molecule type" value="Genomic_DNA"/>
</dbReference>
<keyword evidence="8 11" id="KW-0460">Magnesium</keyword>
<feature type="region of interest" description="Disordered" evidence="12">
    <location>
        <begin position="333"/>
        <end position="353"/>
    </location>
</feature>
<evidence type="ECO:0000256" key="1">
    <source>
        <dbReference type="ARBA" id="ARBA00001946"/>
    </source>
</evidence>
<evidence type="ECO:0000256" key="6">
    <source>
        <dbReference type="ARBA" id="ARBA00022723"/>
    </source>
</evidence>
<sequence length="383" mass="40241">MLLDYLFADEPEAPSEFSLVRVSRRAMATTFEVAVPVGSHPDPVAAAEDALDLIDELEDQMTVYRDHSEVSRLNASASAAFVKIESQLFDLLSRCAIWTKETGGAFDIATGALTRAWGFYQRDPRVPAARDLVEAMRGTGFRHVLLNGDSRSVKFRVAGLELNLGAVGKGYALDRAAELLRTKWGVRSALLHGGGSSVCAIGTPPGDPRGWPIRLKHPHGAAVKPGFAGDRSRGEEEGSLGTVRLHSAGLGTSAATFQFFEYNGQKLGHLLDPRTGWPAAGTASASVVAPTAAEADAMSTAAFVLGAVGAEALTRLRPALGAVVATEEPAPAILPKEKGGQSHKVSATGTSSPLFPKGMGAEGVSLFSFNLAPDVYSPPDHAD</sequence>
<proteinExistence type="inferred from homology"/>
<keyword evidence="5 11" id="KW-0808">Transferase</keyword>
<dbReference type="PIRSF" id="PIRSF006268">
    <property type="entry name" value="ApbE"/>
    <property type="match status" value="1"/>
</dbReference>
<dbReference type="SUPFAM" id="SSF143631">
    <property type="entry name" value="ApbE-like"/>
    <property type="match status" value="1"/>
</dbReference>
<keyword evidence="14" id="KW-1185">Reference proteome</keyword>
<keyword evidence="4 11" id="KW-0285">Flavoprotein</keyword>
<evidence type="ECO:0000256" key="10">
    <source>
        <dbReference type="ARBA" id="ARBA00048540"/>
    </source>
</evidence>
<dbReference type="Proteomes" id="UP000676565">
    <property type="component" value="Unassembled WGS sequence"/>
</dbReference>
<evidence type="ECO:0000256" key="8">
    <source>
        <dbReference type="ARBA" id="ARBA00022842"/>
    </source>
</evidence>
<evidence type="ECO:0000256" key="4">
    <source>
        <dbReference type="ARBA" id="ARBA00022630"/>
    </source>
</evidence>
<comment type="cofactor">
    <cofactor evidence="1">
        <name>Mg(2+)</name>
        <dbReference type="ChEBI" id="CHEBI:18420"/>
    </cofactor>
</comment>
<dbReference type="InterPro" id="IPR024932">
    <property type="entry name" value="ApbE"/>
</dbReference>
<evidence type="ECO:0000256" key="9">
    <source>
        <dbReference type="ARBA" id="ARBA00031306"/>
    </source>
</evidence>
<name>A0ABS5BK11_9BACT</name>
<keyword evidence="7 11" id="KW-0274">FAD</keyword>
<accession>A0ABS5BK11</accession>
<evidence type="ECO:0000256" key="12">
    <source>
        <dbReference type="SAM" id="MobiDB-lite"/>
    </source>
</evidence>
<comment type="similarity">
    <text evidence="11">Belongs to the ApbE family.</text>
</comment>
<evidence type="ECO:0000256" key="7">
    <source>
        <dbReference type="ARBA" id="ARBA00022827"/>
    </source>
</evidence>
<dbReference type="EC" id="2.7.1.180" evidence="2 11"/>
<dbReference type="Gene3D" id="3.10.520.10">
    <property type="entry name" value="ApbE-like domains"/>
    <property type="match status" value="1"/>
</dbReference>
<comment type="catalytic activity">
    <reaction evidence="10 11">
        <text>L-threonyl-[protein] + FAD = FMN-L-threonyl-[protein] + AMP + H(+)</text>
        <dbReference type="Rhea" id="RHEA:36847"/>
        <dbReference type="Rhea" id="RHEA-COMP:11060"/>
        <dbReference type="Rhea" id="RHEA-COMP:11061"/>
        <dbReference type="ChEBI" id="CHEBI:15378"/>
        <dbReference type="ChEBI" id="CHEBI:30013"/>
        <dbReference type="ChEBI" id="CHEBI:57692"/>
        <dbReference type="ChEBI" id="CHEBI:74257"/>
        <dbReference type="ChEBI" id="CHEBI:456215"/>
        <dbReference type="EC" id="2.7.1.180"/>
    </reaction>
</comment>
<dbReference type="PANTHER" id="PTHR30040:SF2">
    <property type="entry name" value="FAD:PROTEIN FMN TRANSFERASE"/>
    <property type="match status" value="1"/>
</dbReference>
<dbReference type="Pfam" id="PF02424">
    <property type="entry name" value="ApbE"/>
    <property type="match status" value="1"/>
</dbReference>
<dbReference type="RefSeq" id="WP_210651613.1">
    <property type="nucleotide sequence ID" value="NZ_JAGKQQ010000001.1"/>
</dbReference>
<evidence type="ECO:0000313" key="14">
    <source>
        <dbReference type="Proteomes" id="UP000676565"/>
    </source>
</evidence>
<reference evidence="13 14" key="1">
    <citation type="submission" date="2021-04" db="EMBL/GenBank/DDBJ databases">
        <authorList>
            <person name="Ivanova A."/>
        </authorList>
    </citation>
    <scope>NUCLEOTIDE SEQUENCE [LARGE SCALE GENOMIC DNA]</scope>
    <source>
        <strain evidence="13 14">G18</strain>
    </source>
</reference>
<keyword evidence="6 11" id="KW-0479">Metal-binding</keyword>
<feature type="compositionally biased region" description="Polar residues" evidence="12">
    <location>
        <begin position="343"/>
        <end position="353"/>
    </location>
</feature>
<comment type="caution">
    <text evidence="13">The sequence shown here is derived from an EMBL/GenBank/DDBJ whole genome shotgun (WGS) entry which is preliminary data.</text>
</comment>
<organism evidence="13 14">
    <name type="scientific">Gemmata palustris</name>
    <dbReference type="NCBI Taxonomy" id="2822762"/>
    <lineage>
        <taxon>Bacteria</taxon>
        <taxon>Pseudomonadati</taxon>
        <taxon>Planctomycetota</taxon>
        <taxon>Planctomycetia</taxon>
        <taxon>Gemmatales</taxon>
        <taxon>Gemmataceae</taxon>
        <taxon>Gemmata</taxon>
    </lineage>
</organism>
<dbReference type="InterPro" id="IPR003374">
    <property type="entry name" value="ApbE-like_sf"/>
</dbReference>
<evidence type="ECO:0000313" key="13">
    <source>
        <dbReference type="EMBL" id="MBP3953817.1"/>
    </source>
</evidence>
<evidence type="ECO:0000256" key="3">
    <source>
        <dbReference type="ARBA" id="ARBA00016337"/>
    </source>
</evidence>
<protein>
    <recommendedName>
        <fullName evidence="3 11">FAD:protein FMN transferase</fullName>
        <ecNumber evidence="2 11">2.7.1.180</ecNumber>
    </recommendedName>
    <alternativeName>
        <fullName evidence="9 11">Flavin transferase</fullName>
    </alternativeName>
</protein>
<evidence type="ECO:0000256" key="11">
    <source>
        <dbReference type="PIRNR" id="PIRNR006268"/>
    </source>
</evidence>
<evidence type="ECO:0000256" key="2">
    <source>
        <dbReference type="ARBA" id="ARBA00011955"/>
    </source>
</evidence>